<sequence>MRNLQFMLIPFIILGLFFSSCSNDDDNNSNVDRIVGSWEISDLKLNGSSIYDVVILLPEGCFLKSKVHFFNDYTLKANPFMLDEQGNCVEGPEQSGTWSKSGNTYTYQIGEGTTDSQTVTFVGDNTFYYSFTNESNEYQVYLSRM</sequence>
<protein>
    <recommendedName>
        <fullName evidence="2">Lipocalin-like domain-containing protein</fullName>
    </recommendedName>
</protein>
<gene>
    <name evidence="3" type="ORF">ABID46_002023</name>
</gene>
<proteinExistence type="predicted"/>
<dbReference type="RefSeq" id="WP_354509655.1">
    <property type="nucleotide sequence ID" value="NZ_JBEPMO010000012.1"/>
</dbReference>
<feature type="chain" id="PRO_5045295696" description="Lipocalin-like domain-containing protein" evidence="1">
    <location>
        <begin position="23"/>
        <end position="145"/>
    </location>
</feature>
<organism evidence="3 4">
    <name type="scientific">Moheibacter stercoris</name>
    <dbReference type="NCBI Taxonomy" id="1628251"/>
    <lineage>
        <taxon>Bacteria</taxon>
        <taxon>Pseudomonadati</taxon>
        <taxon>Bacteroidota</taxon>
        <taxon>Flavobacteriia</taxon>
        <taxon>Flavobacteriales</taxon>
        <taxon>Weeksellaceae</taxon>
        <taxon>Moheibacter</taxon>
    </lineage>
</organism>
<comment type="caution">
    <text evidence="3">The sequence shown here is derived from an EMBL/GenBank/DDBJ whole genome shotgun (WGS) entry which is preliminary data.</text>
</comment>
<feature type="signal peptide" evidence="1">
    <location>
        <begin position="1"/>
        <end position="22"/>
    </location>
</feature>
<dbReference type="Proteomes" id="UP001549146">
    <property type="component" value="Unassembled WGS sequence"/>
</dbReference>
<keyword evidence="1" id="KW-0732">Signal</keyword>
<evidence type="ECO:0000313" key="4">
    <source>
        <dbReference type="Proteomes" id="UP001549146"/>
    </source>
</evidence>
<dbReference type="InterPro" id="IPR024311">
    <property type="entry name" value="Lipocalin-like"/>
</dbReference>
<accession>A0ABV2LV49</accession>
<evidence type="ECO:0000259" key="2">
    <source>
        <dbReference type="Pfam" id="PF13648"/>
    </source>
</evidence>
<evidence type="ECO:0000256" key="1">
    <source>
        <dbReference type="SAM" id="SignalP"/>
    </source>
</evidence>
<dbReference type="Pfam" id="PF13648">
    <property type="entry name" value="Lipocalin_4"/>
    <property type="match status" value="1"/>
</dbReference>
<name>A0ABV2LV49_9FLAO</name>
<feature type="domain" description="Lipocalin-like" evidence="2">
    <location>
        <begin position="34"/>
        <end position="127"/>
    </location>
</feature>
<dbReference type="PROSITE" id="PS51257">
    <property type="entry name" value="PROKAR_LIPOPROTEIN"/>
    <property type="match status" value="1"/>
</dbReference>
<dbReference type="EMBL" id="JBEPMO010000012">
    <property type="protein sequence ID" value="MET3732434.1"/>
    <property type="molecule type" value="Genomic_DNA"/>
</dbReference>
<keyword evidence="4" id="KW-1185">Reference proteome</keyword>
<evidence type="ECO:0000313" key="3">
    <source>
        <dbReference type="EMBL" id="MET3732434.1"/>
    </source>
</evidence>
<reference evidence="3 4" key="1">
    <citation type="submission" date="2024-06" db="EMBL/GenBank/DDBJ databases">
        <title>Genomic Encyclopedia of Type Strains, Phase IV (KMG-IV): sequencing the most valuable type-strain genomes for metagenomic binning, comparative biology and taxonomic classification.</title>
        <authorList>
            <person name="Goeker M."/>
        </authorList>
    </citation>
    <scope>NUCLEOTIDE SEQUENCE [LARGE SCALE GENOMIC DNA]</scope>
    <source>
        <strain evidence="3 4">DSM 29388</strain>
    </source>
</reference>